<dbReference type="PANTHER" id="PTHR30146:SF109">
    <property type="entry name" value="HTH-TYPE TRANSCRIPTIONAL REGULATOR GALS"/>
    <property type="match status" value="1"/>
</dbReference>
<dbReference type="CDD" id="cd01392">
    <property type="entry name" value="HTH_LacI"/>
    <property type="match status" value="1"/>
</dbReference>
<protein>
    <submittedName>
        <fullName evidence="5">DNA-binding LacI/PurR family transcriptional regulator</fullName>
    </submittedName>
</protein>
<dbReference type="PROSITE" id="PS50932">
    <property type="entry name" value="HTH_LACI_2"/>
    <property type="match status" value="1"/>
</dbReference>
<comment type="caution">
    <text evidence="5">The sequence shown here is derived from an EMBL/GenBank/DDBJ whole genome shotgun (WGS) entry which is preliminary data.</text>
</comment>
<dbReference type="InterPro" id="IPR001761">
    <property type="entry name" value="Peripla_BP/Lac1_sug-bd_dom"/>
</dbReference>
<evidence type="ECO:0000256" key="2">
    <source>
        <dbReference type="ARBA" id="ARBA00023125"/>
    </source>
</evidence>
<dbReference type="InterPro" id="IPR010982">
    <property type="entry name" value="Lambda_DNA-bd_dom_sf"/>
</dbReference>
<evidence type="ECO:0000313" key="6">
    <source>
        <dbReference type="Proteomes" id="UP001239085"/>
    </source>
</evidence>
<dbReference type="Gene3D" id="3.40.50.2300">
    <property type="match status" value="2"/>
</dbReference>
<dbReference type="SUPFAM" id="SSF47413">
    <property type="entry name" value="lambda repressor-like DNA-binding domains"/>
    <property type="match status" value="1"/>
</dbReference>
<accession>A0ABU0PC40</accession>
<dbReference type="InterPro" id="IPR000843">
    <property type="entry name" value="HTH_LacI"/>
</dbReference>
<keyword evidence="6" id="KW-1185">Reference proteome</keyword>
<feature type="domain" description="HTH lacI-type" evidence="4">
    <location>
        <begin position="11"/>
        <end position="65"/>
    </location>
</feature>
<sequence>MSTPTPPRGRATMKDVAALAGAGVKTVSRVINNEPNVTPAMAKRVWDAVRELDYQVDLQAGSLRRADGRTRTLGLLVGSVDNPFAGVIHRTVEDAAAEKGVAVFAASMDDDARRESDAVRTLLQRRVDGLILTTAVRRPEYLGTIRDRGVPVVYVDREPEGADLDTVASSNRAGAEAGTAHLIAHGHRRIALLADRLDLITAHQRHSGYLDALAAAGIPVSEEIIITELTDAEAGAKALSSLLALDDPPTAVFSAQNLITIGALHALRDAQLSHSVALVGFDDLPLADLVEPGVTVIAQDPQRIGVLAAERIFARLEGDHSAPVRMHVPTTLIPRGTGEIAPRRVSGGIR</sequence>
<evidence type="ECO:0000313" key="5">
    <source>
        <dbReference type="EMBL" id="MDQ0644912.1"/>
    </source>
</evidence>
<dbReference type="CDD" id="cd06267">
    <property type="entry name" value="PBP1_LacI_sugar_binding-like"/>
    <property type="match status" value="1"/>
</dbReference>
<dbReference type="SUPFAM" id="SSF53822">
    <property type="entry name" value="Periplasmic binding protein-like I"/>
    <property type="match status" value="1"/>
</dbReference>
<dbReference type="InterPro" id="IPR028082">
    <property type="entry name" value="Peripla_BP_I"/>
</dbReference>
<reference evidence="5 6" key="1">
    <citation type="submission" date="2023-07" db="EMBL/GenBank/DDBJ databases">
        <title>Comparative genomics of wheat-associated soil bacteria to identify genetic determinants of phenazine resistance.</title>
        <authorList>
            <person name="Mouncey N."/>
        </authorList>
    </citation>
    <scope>NUCLEOTIDE SEQUENCE [LARGE SCALE GENOMIC DNA]</scope>
    <source>
        <strain evidence="5 6">W2I7</strain>
    </source>
</reference>
<keyword evidence="2 5" id="KW-0238">DNA-binding</keyword>
<dbReference type="GO" id="GO:0003677">
    <property type="term" value="F:DNA binding"/>
    <property type="evidence" value="ECO:0007669"/>
    <property type="project" value="UniProtKB-KW"/>
</dbReference>
<proteinExistence type="predicted"/>
<dbReference type="Pfam" id="PF00356">
    <property type="entry name" value="LacI"/>
    <property type="match status" value="1"/>
</dbReference>
<gene>
    <name evidence="5" type="ORF">QFZ46_003072</name>
</gene>
<evidence type="ECO:0000256" key="3">
    <source>
        <dbReference type="ARBA" id="ARBA00023163"/>
    </source>
</evidence>
<keyword evidence="1" id="KW-0805">Transcription regulation</keyword>
<dbReference type="Gene3D" id="1.10.260.40">
    <property type="entry name" value="lambda repressor-like DNA-binding domains"/>
    <property type="match status" value="1"/>
</dbReference>
<dbReference type="RefSeq" id="WP_307363095.1">
    <property type="nucleotide sequence ID" value="NZ_JAUSXK010000001.1"/>
</dbReference>
<dbReference type="Proteomes" id="UP001239085">
    <property type="component" value="Unassembled WGS sequence"/>
</dbReference>
<evidence type="ECO:0000259" key="4">
    <source>
        <dbReference type="PROSITE" id="PS50932"/>
    </source>
</evidence>
<dbReference type="SMART" id="SM00354">
    <property type="entry name" value="HTH_LACI"/>
    <property type="match status" value="1"/>
</dbReference>
<evidence type="ECO:0000256" key="1">
    <source>
        <dbReference type="ARBA" id="ARBA00023015"/>
    </source>
</evidence>
<dbReference type="PANTHER" id="PTHR30146">
    <property type="entry name" value="LACI-RELATED TRANSCRIPTIONAL REPRESSOR"/>
    <property type="match status" value="1"/>
</dbReference>
<name>A0ABU0PC40_9MICO</name>
<keyword evidence="3" id="KW-0804">Transcription</keyword>
<organism evidence="5 6">
    <name type="scientific">Microbacterium murale</name>
    <dbReference type="NCBI Taxonomy" id="1081040"/>
    <lineage>
        <taxon>Bacteria</taxon>
        <taxon>Bacillati</taxon>
        <taxon>Actinomycetota</taxon>
        <taxon>Actinomycetes</taxon>
        <taxon>Micrococcales</taxon>
        <taxon>Microbacteriaceae</taxon>
        <taxon>Microbacterium</taxon>
    </lineage>
</organism>
<dbReference type="EMBL" id="JAUSXK010000001">
    <property type="protein sequence ID" value="MDQ0644912.1"/>
    <property type="molecule type" value="Genomic_DNA"/>
</dbReference>
<dbReference type="Pfam" id="PF00532">
    <property type="entry name" value="Peripla_BP_1"/>
    <property type="match status" value="1"/>
</dbReference>